<organism evidence="4 5">
    <name type="scientific">Desulfoglaeba alkanexedens ALDC</name>
    <dbReference type="NCBI Taxonomy" id="980445"/>
    <lineage>
        <taxon>Bacteria</taxon>
        <taxon>Pseudomonadati</taxon>
        <taxon>Thermodesulfobacteriota</taxon>
        <taxon>Syntrophobacteria</taxon>
        <taxon>Syntrophobacterales</taxon>
        <taxon>Syntrophobacteraceae</taxon>
        <taxon>Desulfoglaeba</taxon>
    </lineage>
</organism>
<dbReference type="AlphaFoldDB" id="A0A4P8KZV7"/>
<dbReference type="InterPro" id="IPR036452">
    <property type="entry name" value="Ribo_hydro-like"/>
</dbReference>
<dbReference type="KEGG" id="dax:FDQ92_02175"/>
<sequence>MNWEYKLVFKDDRLAEPTFQMLSRLQTLAGLKCTQEAVETHEEACFDTPDLALDALGLVCFVRNHEGSDKYLLIVEPGCPGCNGNDIHLHKVFCTLDADAYARMTDGRSPQCLRNILEGAVDLRNIRKTLHRRVSCIPLLLANDAGATARLHLDRIETFLPGQDEPRTVDYEIGLRSEMERFPEAAILQDTLRNTLGLIPVRRSRTRGLATPTRCRKASLEKQKVILDMDTGVDDALAIILAMRSPELQVLGITASSGNIDARQAHRNTKAVLGFLGRELALPPSSLPPTAAGLTATREIPHAAHVHGSDGLGGVTMSDEILQIIGDPAPSSEDAYTLFKRLVQEHEPKTITLIVTGPLTNVAHWIESDPDAVQRLKEIVVMGGVFFECGNRSPVAESNMYSDPESAGKVVAFCRRPVLLYPHVWRETLPLTFVGLDVTHRVTLRRDTLDRLSAERPGDRMIRFIKQFTADYMNFCYRNKGLEGCYLHDPLAVGYVIDPSFCRVERYHVEVEDRGRVARGMTIADVRSTRIFKERSKEVTWVCVKVDASRFENFFTERVLGPS</sequence>
<evidence type="ECO:0000256" key="2">
    <source>
        <dbReference type="ARBA" id="ARBA00023295"/>
    </source>
</evidence>
<accession>A0A4P8KZV7</accession>
<dbReference type="OrthoDB" id="9797882at2"/>
<dbReference type="InterPro" id="IPR023186">
    <property type="entry name" value="IUNH"/>
</dbReference>
<dbReference type="RefSeq" id="WP_137423076.1">
    <property type="nucleotide sequence ID" value="NZ_CP040098.1"/>
</dbReference>
<dbReference type="EMBL" id="CP040098">
    <property type="protein sequence ID" value="QCQ21107.1"/>
    <property type="molecule type" value="Genomic_DNA"/>
</dbReference>
<dbReference type="Pfam" id="PF01156">
    <property type="entry name" value="IU_nuc_hydro"/>
    <property type="match status" value="1"/>
</dbReference>
<feature type="domain" description="Inosine/uridine-preferring nucleoside hydrolase" evidence="3">
    <location>
        <begin position="225"/>
        <end position="552"/>
    </location>
</feature>
<dbReference type="InterPro" id="IPR001910">
    <property type="entry name" value="Inosine/uridine_hydrolase_dom"/>
</dbReference>
<evidence type="ECO:0000313" key="4">
    <source>
        <dbReference type="EMBL" id="QCQ21107.1"/>
    </source>
</evidence>
<dbReference type="GO" id="GO:0006152">
    <property type="term" value="P:purine nucleoside catabolic process"/>
    <property type="evidence" value="ECO:0007669"/>
    <property type="project" value="TreeGrafter"/>
</dbReference>
<dbReference type="Gene3D" id="3.90.245.10">
    <property type="entry name" value="Ribonucleoside hydrolase-like"/>
    <property type="match status" value="1"/>
</dbReference>
<proteinExistence type="predicted"/>
<keyword evidence="1 4" id="KW-0378">Hydrolase</keyword>
<reference evidence="4 5" key="2">
    <citation type="submission" date="2019-05" db="EMBL/GenBank/DDBJ databases">
        <authorList>
            <person name="Suflita J.M."/>
            <person name="Marks C.R."/>
        </authorList>
    </citation>
    <scope>NUCLEOTIDE SEQUENCE [LARGE SCALE GENOMIC DNA]</scope>
    <source>
        <strain evidence="4 5">ALDC</strain>
    </source>
</reference>
<reference evidence="4 5" key="1">
    <citation type="submission" date="2019-05" db="EMBL/GenBank/DDBJ databases">
        <title>The Complete Genome Sequence of the n-alkane-degrading Desulfoglaeba alkanexedens ALDC reveals multiple alkylsuccinate synthase gene clusters.</title>
        <authorList>
            <person name="Callaghan A.V."/>
            <person name="Davidova I.A."/>
            <person name="Duncan K.E."/>
            <person name="Morris B."/>
            <person name="McInerney M.J."/>
        </authorList>
    </citation>
    <scope>NUCLEOTIDE SEQUENCE [LARGE SCALE GENOMIC DNA]</scope>
    <source>
        <strain evidence="4 5">ALDC</strain>
    </source>
</reference>
<dbReference type="GO" id="GO:0005829">
    <property type="term" value="C:cytosol"/>
    <property type="evidence" value="ECO:0007669"/>
    <property type="project" value="TreeGrafter"/>
</dbReference>
<dbReference type="GO" id="GO:0008477">
    <property type="term" value="F:purine nucleosidase activity"/>
    <property type="evidence" value="ECO:0007669"/>
    <property type="project" value="TreeGrafter"/>
</dbReference>
<name>A0A4P8KZV7_9BACT</name>
<gene>
    <name evidence="4" type="ORF">FDQ92_02175</name>
</gene>
<dbReference type="PANTHER" id="PTHR12304">
    <property type="entry name" value="INOSINE-URIDINE PREFERRING NUCLEOSIDE HYDROLASE"/>
    <property type="match status" value="1"/>
</dbReference>
<keyword evidence="2" id="KW-0326">Glycosidase</keyword>
<keyword evidence="5" id="KW-1185">Reference proteome</keyword>
<evidence type="ECO:0000259" key="3">
    <source>
        <dbReference type="Pfam" id="PF01156"/>
    </source>
</evidence>
<protein>
    <submittedName>
        <fullName evidence="4">Nucleoside hydrolase</fullName>
    </submittedName>
</protein>
<evidence type="ECO:0000313" key="5">
    <source>
        <dbReference type="Proteomes" id="UP000298602"/>
    </source>
</evidence>
<dbReference type="Proteomes" id="UP000298602">
    <property type="component" value="Chromosome"/>
</dbReference>
<evidence type="ECO:0000256" key="1">
    <source>
        <dbReference type="ARBA" id="ARBA00022801"/>
    </source>
</evidence>
<dbReference type="PANTHER" id="PTHR12304:SF4">
    <property type="entry name" value="URIDINE NUCLEOSIDASE"/>
    <property type="match status" value="1"/>
</dbReference>
<dbReference type="SUPFAM" id="SSF53590">
    <property type="entry name" value="Nucleoside hydrolase"/>
    <property type="match status" value="1"/>
</dbReference>